<evidence type="ECO:0000256" key="2">
    <source>
        <dbReference type="SAM" id="SignalP"/>
    </source>
</evidence>
<dbReference type="Proteomes" id="UP000297407">
    <property type="component" value="Unassembled WGS sequence"/>
</dbReference>
<evidence type="ECO:0000256" key="1">
    <source>
        <dbReference type="ARBA" id="ARBA00022729"/>
    </source>
</evidence>
<dbReference type="NCBIfam" id="TIGR04183">
    <property type="entry name" value="Por_Secre_tail"/>
    <property type="match status" value="1"/>
</dbReference>
<proteinExistence type="predicted"/>
<feature type="domain" description="Fibronectin type-III" evidence="3">
    <location>
        <begin position="130"/>
        <end position="219"/>
    </location>
</feature>
<dbReference type="Gene3D" id="2.60.120.380">
    <property type="match status" value="1"/>
</dbReference>
<evidence type="ECO:0000313" key="5">
    <source>
        <dbReference type="Proteomes" id="UP000297407"/>
    </source>
</evidence>
<dbReference type="InterPro" id="IPR013783">
    <property type="entry name" value="Ig-like_fold"/>
</dbReference>
<dbReference type="InterPro" id="IPR026444">
    <property type="entry name" value="Secre_tail"/>
</dbReference>
<dbReference type="Gene3D" id="2.60.40.10">
    <property type="entry name" value="Immunoglobulins"/>
    <property type="match status" value="1"/>
</dbReference>
<keyword evidence="5" id="KW-1185">Reference proteome</keyword>
<dbReference type="InterPro" id="IPR055353">
    <property type="entry name" value="DUF7619"/>
</dbReference>
<sequence length="824" mass="88219">MKKKLLLFVVVLASISSFAQCNYSFLLKDSFGDGWNGARMSVRQNGVTVATLGATFTNGTQVTIQVPLQDNVAFELFWETGGSFPGEVGISVINPFTQTLYTKPSNSGTPNTVLFSAMANCQQPVVICTPPTTLGVNTVGTSTANITWVNPSDATQWEVMVFPAGSPFPTQAGVFTSTNSFAATGLNCSTNYSVFVRAVCQESNPSNWVGPMAFQTLTCIPQAASVCTGANSLCSVIGTIFPNTVGSPTQGAMGCLGTTKNATWFSFSANTTGTVNLQITENSNFDINANPIGMGQDADFILYGPYASPLTSCTTQLTADKIVACSYSAAAVENASFTINQTGGYYYLMVTNFGNAPGFIKISQTGGTALLDCQGFRLNAFLDSNANGINDLGDVAFPHGQFVYEKNNDGTIHNIASSNGYFNIVDANPANTYDFGYQIHSDYSPYFTLAASSFNDVSTTAAGMTNINFPITAPTAYTDVALNVLEMGAPRPGFSYKNKILYTNNGNQVISSGSLLFVKNPLVAITAISQSGTVATPTGFSYAFANLQPFETRAIDVTMTVPTIPTVHLGDILTNSASVSISSTDEMPANNNASITQVIIGSYDPNDIHESHGEEILYSSFTSNDYLYYTIRFENTGSASAINVKVNNILDTKLDENSIKIVGSSANLIMDRVGRNINWDFKNIMLAAGGKGYIVYQIKPKPGYASGDIIPNNASIYFDSNPAITTNTFNTEFVSQLGVEEFENTSFLFYPNPAKDFVTVSLKNGQDSISNITVYDLFGKVVLDKKPSSAMLGTIDLSHVPKGMYLIEVTTQSNLKVIKKLIVE</sequence>
<dbReference type="CDD" id="cd00063">
    <property type="entry name" value="FN3"/>
    <property type="match status" value="1"/>
</dbReference>
<gene>
    <name evidence="4" type="ORF">E4635_05775</name>
</gene>
<evidence type="ECO:0000313" key="4">
    <source>
        <dbReference type="EMBL" id="TGD58419.1"/>
    </source>
</evidence>
<name>A0A4Z0L8T4_9FLAO</name>
<dbReference type="EMBL" id="SRLH01000003">
    <property type="protein sequence ID" value="TGD58419.1"/>
    <property type="molecule type" value="Genomic_DNA"/>
</dbReference>
<dbReference type="InterPro" id="IPR036116">
    <property type="entry name" value="FN3_sf"/>
</dbReference>
<dbReference type="OrthoDB" id="1110367at2"/>
<dbReference type="InterPro" id="IPR003961">
    <property type="entry name" value="FN3_dom"/>
</dbReference>
<reference evidence="4 5" key="1">
    <citation type="submission" date="2019-04" db="EMBL/GenBank/DDBJ databases">
        <title>Flavobacterium sp. strain DS2-A Genome sequencing and assembly.</title>
        <authorList>
            <person name="Kim I."/>
        </authorList>
    </citation>
    <scope>NUCLEOTIDE SEQUENCE [LARGE SCALE GENOMIC DNA]</scope>
    <source>
        <strain evidence="4 5">DS2-A</strain>
    </source>
</reference>
<accession>A0A4Z0L8T4</accession>
<protein>
    <submittedName>
        <fullName evidence="4">T9SS type A sorting domain-containing protein</fullName>
    </submittedName>
</protein>
<comment type="caution">
    <text evidence="4">The sequence shown here is derived from an EMBL/GenBank/DDBJ whole genome shotgun (WGS) entry which is preliminary data.</text>
</comment>
<keyword evidence="1 2" id="KW-0732">Signal</keyword>
<dbReference type="Pfam" id="PF24595">
    <property type="entry name" value="DUF7619"/>
    <property type="match status" value="1"/>
</dbReference>
<dbReference type="PROSITE" id="PS50853">
    <property type="entry name" value="FN3"/>
    <property type="match status" value="1"/>
</dbReference>
<feature type="chain" id="PRO_5021397741" evidence="2">
    <location>
        <begin position="20"/>
        <end position="824"/>
    </location>
</feature>
<evidence type="ECO:0000259" key="3">
    <source>
        <dbReference type="PROSITE" id="PS50853"/>
    </source>
</evidence>
<dbReference type="Pfam" id="PF18962">
    <property type="entry name" value="Por_Secre_tail"/>
    <property type="match status" value="1"/>
</dbReference>
<dbReference type="RefSeq" id="WP_135525679.1">
    <property type="nucleotide sequence ID" value="NZ_SRLH01000003.1"/>
</dbReference>
<dbReference type="AlphaFoldDB" id="A0A4Z0L8T4"/>
<feature type="signal peptide" evidence="2">
    <location>
        <begin position="1"/>
        <end position="19"/>
    </location>
</feature>
<organism evidence="4 5">
    <name type="scientific">Flavobacterium humi</name>
    <dbReference type="NCBI Taxonomy" id="2562683"/>
    <lineage>
        <taxon>Bacteria</taxon>
        <taxon>Pseudomonadati</taxon>
        <taxon>Bacteroidota</taxon>
        <taxon>Flavobacteriia</taxon>
        <taxon>Flavobacteriales</taxon>
        <taxon>Flavobacteriaceae</taxon>
        <taxon>Flavobacterium</taxon>
    </lineage>
</organism>
<dbReference type="SUPFAM" id="SSF49265">
    <property type="entry name" value="Fibronectin type III"/>
    <property type="match status" value="1"/>
</dbReference>